<organism evidence="7 8">
    <name type="scientific">Paraburkholderia strydomiana</name>
    <dbReference type="NCBI Taxonomy" id="1245417"/>
    <lineage>
        <taxon>Bacteria</taxon>
        <taxon>Pseudomonadati</taxon>
        <taxon>Pseudomonadota</taxon>
        <taxon>Betaproteobacteria</taxon>
        <taxon>Burkholderiales</taxon>
        <taxon>Burkholderiaceae</taxon>
        <taxon>Paraburkholderia</taxon>
    </lineage>
</organism>
<dbReference type="Gene3D" id="2.60.40.650">
    <property type="match status" value="1"/>
</dbReference>
<comment type="caution">
    <text evidence="7">The sequence shown here is derived from an EMBL/GenBank/DDBJ whole genome shotgun (WGS) entry which is preliminary data.</text>
</comment>
<comment type="cofactor">
    <cofactor evidence="1">
        <name>Mo-molybdopterin</name>
        <dbReference type="ChEBI" id="CHEBI:71302"/>
    </cofactor>
</comment>
<evidence type="ECO:0000256" key="4">
    <source>
        <dbReference type="ARBA" id="ARBA00023002"/>
    </source>
</evidence>
<feature type="domain" description="Moybdenum cofactor oxidoreductase dimerisation" evidence="6">
    <location>
        <begin position="230"/>
        <end position="327"/>
    </location>
</feature>
<proteinExistence type="predicted"/>
<dbReference type="Gene3D" id="3.90.420.10">
    <property type="entry name" value="Oxidoreductase, molybdopterin-binding domain"/>
    <property type="match status" value="1"/>
</dbReference>
<reference evidence="7 8" key="1">
    <citation type="journal article" date="2024" name="Chem. Sci.">
        <title>Discovery of megapolipeptins by genome mining of a Burkholderiales bacteria collection.</title>
        <authorList>
            <person name="Paulo B.S."/>
            <person name="Recchia M.J.J."/>
            <person name="Lee S."/>
            <person name="Fergusson C.H."/>
            <person name="Romanowski S.B."/>
            <person name="Hernandez A."/>
            <person name="Krull N."/>
            <person name="Liu D.Y."/>
            <person name="Cavanagh H."/>
            <person name="Bos A."/>
            <person name="Gray C.A."/>
            <person name="Murphy B.T."/>
            <person name="Linington R.G."/>
            <person name="Eustaquio A.S."/>
        </authorList>
    </citation>
    <scope>NUCLEOTIDE SEQUENCE [LARGE SCALE GENOMIC DNA]</scope>
    <source>
        <strain evidence="7 8">RL17-350-BIC-E</strain>
    </source>
</reference>
<dbReference type="PANTHER" id="PTHR19372:SF7">
    <property type="entry name" value="SULFITE OXIDASE, MITOCHONDRIAL"/>
    <property type="match status" value="1"/>
</dbReference>
<evidence type="ECO:0000313" key="8">
    <source>
        <dbReference type="Proteomes" id="UP001629392"/>
    </source>
</evidence>
<evidence type="ECO:0000256" key="2">
    <source>
        <dbReference type="ARBA" id="ARBA00022505"/>
    </source>
</evidence>
<dbReference type="Pfam" id="PF00174">
    <property type="entry name" value="Oxidored_molyb"/>
    <property type="match status" value="1"/>
</dbReference>
<evidence type="ECO:0000259" key="6">
    <source>
        <dbReference type="Pfam" id="PF03404"/>
    </source>
</evidence>
<keyword evidence="2" id="KW-0500">Molybdenum</keyword>
<dbReference type="InterPro" id="IPR036374">
    <property type="entry name" value="OxRdtase_Mopterin-bd_sf"/>
</dbReference>
<name>A0ABW9EQY1_9BURK</name>
<accession>A0ABW9EQY1</accession>
<dbReference type="Pfam" id="PF03404">
    <property type="entry name" value="Mo-co_dimer"/>
    <property type="match status" value="1"/>
</dbReference>
<dbReference type="SUPFAM" id="SSF81296">
    <property type="entry name" value="E set domains"/>
    <property type="match status" value="1"/>
</dbReference>
<dbReference type="PRINTS" id="PR00407">
    <property type="entry name" value="EUMOPTERIN"/>
</dbReference>
<sequence>MDQRKQCKAPFASGITVTHKGYFLRIADRGVQALTEYVTDDDQLFVVTHMALIEVDPQMWSLRVDGMVTNPISITLDEILALPRLDVHSVHECAGSPLTPKVAKRRVGNVVWNGVRLSDVLDLCGIQPGAAYVWTEGLEWGEFAGIKDEAFVKDLPLHKALAPEVLLAVALNGKPLRAERGGPVRLVVPGWYGTNSVKWVGKITLADRRAPGSYTTRFYNDPTPAGPRPVWDIAPECVIVSPADNSVVSAGEPTNIEGWAWSDAGVTRVEVSVDGGKNWKVAKHAGRRDFSWQHFSLSWIFRVGEHRIFCRCFDARGVGQPVSSARNEIHSITITAISTAATHNAMPS</sequence>
<keyword evidence="4" id="KW-0560">Oxidoreductase</keyword>
<dbReference type="SUPFAM" id="SSF56524">
    <property type="entry name" value="Oxidoreductase molybdopterin-binding domain"/>
    <property type="match status" value="1"/>
</dbReference>
<dbReference type="InterPro" id="IPR000572">
    <property type="entry name" value="OxRdtase_Mopterin-bd_dom"/>
</dbReference>
<dbReference type="Proteomes" id="UP001629392">
    <property type="component" value="Unassembled WGS sequence"/>
</dbReference>
<dbReference type="EMBL" id="JAQQCL010000046">
    <property type="protein sequence ID" value="MFM0721487.1"/>
    <property type="molecule type" value="Genomic_DNA"/>
</dbReference>
<dbReference type="InterPro" id="IPR005066">
    <property type="entry name" value="MoCF_OxRdtse_dimer"/>
</dbReference>
<feature type="domain" description="Oxidoreductase molybdopterin-binding" evidence="5">
    <location>
        <begin position="49"/>
        <end position="213"/>
    </location>
</feature>
<evidence type="ECO:0000313" key="7">
    <source>
        <dbReference type="EMBL" id="MFM0721487.1"/>
    </source>
</evidence>
<evidence type="ECO:0000256" key="3">
    <source>
        <dbReference type="ARBA" id="ARBA00022723"/>
    </source>
</evidence>
<dbReference type="InterPro" id="IPR014756">
    <property type="entry name" value="Ig_E-set"/>
</dbReference>
<evidence type="ECO:0000256" key="1">
    <source>
        <dbReference type="ARBA" id="ARBA00001924"/>
    </source>
</evidence>
<dbReference type="RefSeq" id="WP_408157595.1">
    <property type="nucleotide sequence ID" value="NZ_JAQQCL010000046.1"/>
</dbReference>
<keyword evidence="8" id="KW-1185">Reference proteome</keyword>
<gene>
    <name evidence="7" type="ORF">PQQ73_34870</name>
</gene>
<dbReference type="InterPro" id="IPR008335">
    <property type="entry name" value="Mopterin_OxRdtase_euk"/>
</dbReference>
<keyword evidence="3" id="KW-0479">Metal-binding</keyword>
<protein>
    <submittedName>
        <fullName evidence="7">Molybdopterin-dependent oxidoreductase</fullName>
    </submittedName>
</protein>
<evidence type="ECO:0000259" key="5">
    <source>
        <dbReference type="Pfam" id="PF00174"/>
    </source>
</evidence>
<dbReference type="PANTHER" id="PTHR19372">
    <property type="entry name" value="SULFITE REDUCTASE"/>
    <property type="match status" value="1"/>
</dbReference>